<dbReference type="InterPro" id="IPR010753">
    <property type="entry name" value="DUF1330"/>
</dbReference>
<dbReference type="EMBL" id="JAANHS010000007">
    <property type="protein sequence ID" value="NHB77295.1"/>
    <property type="molecule type" value="Genomic_DNA"/>
</dbReference>
<comment type="caution">
    <text evidence="2">The sequence shown here is derived from an EMBL/GenBank/DDBJ whole genome shotgun (WGS) entry which is preliminary data.</text>
</comment>
<proteinExistence type="predicted"/>
<accession>A0ABX0G8U1</accession>
<name>A0ABX0G8U1_9RHOB</name>
<gene>
    <name evidence="2" type="ORF">G8O29_11155</name>
</gene>
<feature type="domain" description="DUF1330" evidence="1">
    <location>
        <begin position="23"/>
        <end position="114"/>
    </location>
</feature>
<organism evidence="2 3">
    <name type="scientific">Rhodobacter calidifons</name>
    <dbReference type="NCBI Taxonomy" id="2715277"/>
    <lineage>
        <taxon>Bacteria</taxon>
        <taxon>Pseudomonadati</taxon>
        <taxon>Pseudomonadota</taxon>
        <taxon>Alphaproteobacteria</taxon>
        <taxon>Rhodobacterales</taxon>
        <taxon>Rhodobacter group</taxon>
        <taxon>Rhodobacter</taxon>
    </lineage>
</organism>
<dbReference type="SUPFAM" id="SSF54909">
    <property type="entry name" value="Dimeric alpha+beta barrel"/>
    <property type="match status" value="1"/>
</dbReference>
<dbReference type="InterPro" id="IPR011008">
    <property type="entry name" value="Dimeric_a/b-barrel"/>
</dbReference>
<evidence type="ECO:0000313" key="2">
    <source>
        <dbReference type="EMBL" id="NHB77295.1"/>
    </source>
</evidence>
<dbReference type="Gene3D" id="3.30.70.100">
    <property type="match status" value="1"/>
</dbReference>
<protein>
    <submittedName>
        <fullName evidence="2">DUF1330 domain-containing protein</fullName>
    </submittedName>
</protein>
<dbReference type="Proteomes" id="UP001515660">
    <property type="component" value="Unassembled WGS sequence"/>
</dbReference>
<evidence type="ECO:0000313" key="3">
    <source>
        <dbReference type="Proteomes" id="UP001515660"/>
    </source>
</evidence>
<keyword evidence="3" id="KW-1185">Reference proteome</keyword>
<dbReference type="Pfam" id="PF07045">
    <property type="entry name" value="DUF1330"/>
    <property type="match status" value="1"/>
</dbReference>
<reference evidence="2 3" key="1">
    <citation type="journal article" date="2022" name="Microorganisms">
        <title>Genome Sequence and Characterization of a Xanthorhodopsin-Containing, Aerobic Anoxygenic Phototrophic Rhodobacter Species, Isolated from Mesophilic Conditions at Yellowstone National Park.</title>
        <authorList>
            <person name="Kyndt J.A."/>
            <person name="Robertson S."/>
            <person name="Shoffstall I.B."/>
            <person name="Ramaley R.F."/>
            <person name="Meyer T.E."/>
        </authorList>
    </citation>
    <scope>NUCLEOTIDE SEQUENCE [LARGE SCALE GENOMIC DNA]</scope>
    <source>
        <strain evidence="2 3">M37P</strain>
    </source>
</reference>
<evidence type="ECO:0000259" key="1">
    <source>
        <dbReference type="Pfam" id="PF07045"/>
    </source>
</evidence>
<sequence length="118" mass="13069">MSDVFPGWYAKPSGVVRDRPKRGYWVIGVRIVDPVRYFNLLEIAEETIDYLGGRIVIRSPAVTVLSGSLPPRLLVVEFPSLDRAREAVDEAALKIGEGLFDGVAEFDMAIAEGYHDFG</sequence>
<dbReference type="RefSeq" id="WP_166403318.1">
    <property type="nucleotide sequence ID" value="NZ_JAANHS010000007.1"/>
</dbReference>